<proteinExistence type="predicted"/>
<name>A0A7G5EC85_9BURK</name>
<keyword evidence="3" id="KW-1185">Reference proteome</keyword>
<dbReference type="RefSeq" id="WP_182326045.1">
    <property type="nucleotide sequence ID" value="NZ_CP058554.1"/>
</dbReference>
<feature type="domain" description="HTH cro/C1-type" evidence="1">
    <location>
        <begin position="19"/>
        <end position="74"/>
    </location>
</feature>
<protein>
    <submittedName>
        <fullName evidence="2">Helix-turn-helix transcriptional regulator</fullName>
    </submittedName>
</protein>
<dbReference type="AlphaFoldDB" id="A0A7G5EC85"/>
<dbReference type="Proteomes" id="UP000515240">
    <property type="component" value="Chromosome"/>
</dbReference>
<dbReference type="InterPro" id="IPR001387">
    <property type="entry name" value="Cro/C1-type_HTH"/>
</dbReference>
<dbReference type="CDD" id="cd00093">
    <property type="entry name" value="HTH_XRE"/>
    <property type="match status" value="1"/>
</dbReference>
<dbReference type="PROSITE" id="PS50943">
    <property type="entry name" value="HTH_CROC1"/>
    <property type="match status" value="1"/>
</dbReference>
<dbReference type="GO" id="GO:0003677">
    <property type="term" value="F:DNA binding"/>
    <property type="evidence" value="ECO:0007669"/>
    <property type="project" value="InterPro"/>
</dbReference>
<reference evidence="2 3" key="1">
    <citation type="journal article" date="2020" name="G3 (Bethesda)">
        <title>CeMbio - The Caenorhabditis elegans Microbiome Resource.</title>
        <authorList>
            <person name="Dirksen P."/>
            <person name="Assie A."/>
            <person name="Zimmermann J."/>
            <person name="Zhang F."/>
            <person name="Tietje A.M."/>
            <person name="Marsh S.A."/>
            <person name="Felix M.A."/>
            <person name="Shapira M."/>
            <person name="Kaleta C."/>
            <person name="Schulenburg H."/>
            <person name="Samuel B."/>
        </authorList>
    </citation>
    <scope>NUCLEOTIDE SEQUENCE [LARGE SCALE GENOMIC DNA]</scope>
    <source>
        <strain evidence="2 3">BIGb0172</strain>
    </source>
</reference>
<evidence type="ECO:0000259" key="1">
    <source>
        <dbReference type="PROSITE" id="PS50943"/>
    </source>
</evidence>
<evidence type="ECO:0000313" key="3">
    <source>
        <dbReference type="Proteomes" id="UP000515240"/>
    </source>
</evidence>
<gene>
    <name evidence="2" type="ORF">HS961_01485</name>
</gene>
<sequence length="112" mass="11954">MNLGLYAPAQIAAELAGRLRKHRIAQGFTQAELASRIGVSKATVLNLETGKNVSFETVIAVVQVLGLAIQLEDLFVYQPRTIAELEKAAALPLRVRHPKGSSAPNGNPRAGL</sequence>
<dbReference type="SMART" id="SM00530">
    <property type="entry name" value="HTH_XRE"/>
    <property type="match status" value="1"/>
</dbReference>
<dbReference type="InterPro" id="IPR010982">
    <property type="entry name" value="Lambda_DNA-bd_dom_sf"/>
</dbReference>
<dbReference type="Gene3D" id="1.10.260.40">
    <property type="entry name" value="lambda repressor-like DNA-binding domains"/>
    <property type="match status" value="1"/>
</dbReference>
<dbReference type="KEGG" id="cpis:HS961_01485"/>
<dbReference type="Pfam" id="PF01381">
    <property type="entry name" value="HTH_3"/>
    <property type="match status" value="1"/>
</dbReference>
<accession>A0A7G5EC85</accession>
<organism evidence="2 3">
    <name type="scientific">Comamonas piscis</name>
    <dbReference type="NCBI Taxonomy" id="1562974"/>
    <lineage>
        <taxon>Bacteria</taxon>
        <taxon>Pseudomonadati</taxon>
        <taxon>Pseudomonadota</taxon>
        <taxon>Betaproteobacteria</taxon>
        <taxon>Burkholderiales</taxon>
        <taxon>Comamonadaceae</taxon>
        <taxon>Comamonas</taxon>
    </lineage>
</organism>
<evidence type="ECO:0000313" key="2">
    <source>
        <dbReference type="EMBL" id="QMV71610.1"/>
    </source>
</evidence>
<dbReference type="SUPFAM" id="SSF47413">
    <property type="entry name" value="lambda repressor-like DNA-binding domains"/>
    <property type="match status" value="1"/>
</dbReference>
<dbReference type="EMBL" id="CP058554">
    <property type="protein sequence ID" value="QMV71610.1"/>
    <property type="molecule type" value="Genomic_DNA"/>
</dbReference>